<dbReference type="Gene3D" id="1.20.910.10">
    <property type="entry name" value="Heme oxygenase-like"/>
    <property type="match status" value="1"/>
</dbReference>
<dbReference type="CDD" id="cd19166">
    <property type="entry name" value="HemeO-bac"/>
    <property type="match status" value="1"/>
</dbReference>
<protein>
    <recommendedName>
        <fullName evidence="3">Heme oxygenase</fullName>
    </recommendedName>
</protein>
<sequence length="195" mass="21282">MNASTSPNDSTPASGGVRAVLRDATATQHARVDDAFPTGLSTPQAYARYLRGMHRFALDFEHATTRLPRQSRWLERDLDAVGLQPLMEPWISPSPLADDDAVMGWEYVMAGSSLGARVLIRAVRRLGHTGEHGAHFLECQGTSDDWRQVQQRLATVDVADAPRLARMIDGARSAFTHVAACLAHGSDSANKEHVL</sequence>
<proteinExistence type="predicted"/>
<evidence type="ECO:0008006" key="3">
    <source>
        <dbReference type="Google" id="ProtNLM"/>
    </source>
</evidence>
<reference evidence="1 2" key="1">
    <citation type="submission" date="2017-08" db="EMBL/GenBank/DDBJ databases">
        <title>Infants hospitalized years apart are colonized by the same room-sourced microbial strains.</title>
        <authorList>
            <person name="Brooks B."/>
            <person name="Olm M.R."/>
            <person name="Firek B.A."/>
            <person name="Baker R."/>
            <person name="Thomas B.C."/>
            <person name="Morowitz M.J."/>
            <person name="Banfield J.F."/>
        </authorList>
    </citation>
    <scope>NUCLEOTIDE SEQUENCE [LARGE SCALE GENOMIC DNA]</scope>
    <source>
        <strain evidence="1">S2_018_000_R3_119</strain>
    </source>
</reference>
<accession>A0A2W4YW25</accession>
<dbReference type="EMBL" id="QFMX01000036">
    <property type="protein sequence ID" value="PZO71669.1"/>
    <property type="molecule type" value="Genomic_DNA"/>
</dbReference>
<name>A0A2W4YW25_9SPHN</name>
<comment type="caution">
    <text evidence="1">The sequence shown here is derived from an EMBL/GenBank/DDBJ whole genome shotgun (WGS) entry which is preliminary data.</text>
</comment>
<dbReference type="Proteomes" id="UP000249555">
    <property type="component" value="Unassembled WGS sequence"/>
</dbReference>
<dbReference type="InterPro" id="IPR016084">
    <property type="entry name" value="Haem_Oase-like_multi-hlx"/>
</dbReference>
<evidence type="ECO:0000313" key="2">
    <source>
        <dbReference type="Proteomes" id="UP000249555"/>
    </source>
</evidence>
<organism evidence="1 2">
    <name type="scientific">Sphingomonas taxi</name>
    <dbReference type="NCBI Taxonomy" id="1549858"/>
    <lineage>
        <taxon>Bacteria</taxon>
        <taxon>Pseudomonadati</taxon>
        <taxon>Pseudomonadota</taxon>
        <taxon>Alphaproteobacteria</taxon>
        <taxon>Sphingomonadales</taxon>
        <taxon>Sphingomonadaceae</taxon>
        <taxon>Sphingomonas</taxon>
    </lineage>
</organism>
<dbReference type="SUPFAM" id="SSF48613">
    <property type="entry name" value="Heme oxygenase-like"/>
    <property type="match status" value="1"/>
</dbReference>
<gene>
    <name evidence="1" type="ORF">DI640_14140</name>
</gene>
<evidence type="ECO:0000313" key="1">
    <source>
        <dbReference type="EMBL" id="PZO71669.1"/>
    </source>
</evidence>
<dbReference type="AlphaFoldDB" id="A0A2W4YW25"/>